<comment type="caution">
    <text evidence="1">The sequence shown here is derived from an EMBL/GenBank/DDBJ whole genome shotgun (WGS) entry which is preliminary data.</text>
</comment>
<evidence type="ECO:0000313" key="2">
    <source>
        <dbReference type="Proteomes" id="UP000633219"/>
    </source>
</evidence>
<dbReference type="RefSeq" id="WP_201663902.1">
    <property type="nucleotide sequence ID" value="NZ_JAEQNC010000022.1"/>
</dbReference>
<dbReference type="AlphaFoldDB" id="A0A936YUZ4"/>
<gene>
    <name evidence="1" type="ORF">JJB09_25135</name>
</gene>
<accession>A0A936YUZ4</accession>
<keyword evidence="2" id="KW-1185">Reference proteome</keyword>
<dbReference type="GO" id="GO:0030246">
    <property type="term" value="F:carbohydrate binding"/>
    <property type="evidence" value="ECO:0007669"/>
    <property type="project" value="InterPro"/>
</dbReference>
<dbReference type="Proteomes" id="UP000633219">
    <property type="component" value="Unassembled WGS sequence"/>
</dbReference>
<proteinExistence type="predicted"/>
<protein>
    <submittedName>
        <fullName evidence="1">DUF4432 family protein</fullName>
    </submittedName>
</protein>
<dbReference type="Gene3D" id="2.70.98.10">
    <property type="match status" value="1"/>
</dbReference>
<sequence>MVVDNYQGLVFELDKGSALDIGSLKVDGVEIAPGKAVPDDGDPRILHAVGGFLFTCGPDHIRHPEPLGGTSVGKYPLHGSMAGTKPADIVERSSGDLLEIQARVTVPLAQGGQADVSRTWEVDRSTGEVTLRDQVKNTGSTAFPPMLMYHMNIGAHLFDGNTGLDGRSFEGGRIGWIFGEGDGHVFCVPAASDEDDRARIKLGPIRAVGGKSLHVWFSTATLPHLQMWRNQAAPAHVLGIEPVSHPWKGRDELQSLGLMDMLQPGETRDYALGFAFR</sequence>
<reference evidence="1" key="1">
    <citation type="submission" date="2021-01" db="EMBL/GenBank/DDBJ databases">
        <title>Rhizobium sp. strain KVB221 16S ribosomal RNA gene Genome sequencing and assembly.</title>
        <authorList>
            <person name="Kang M."/>
        </authorList>
    </citation>
    <scope>NUCLEOTIDE SEQUENCE</scope>
    <source>
        <strain evidence="1">KVB221</strain>
    </source>
</reference>
<evidence type="ECO:0000313" key="1">
    <source>
        <dbReference type="EMBL" id="MBL0375304.1"/>
    </source>
</evidence>
<dbReference type="Pfam" id="PF14486">
    <property type="entry name" value="DUF4432"/>
    <property type="match status" value="2"/>
</dbReference>
<dbReference type="InterPro" id="IPR014718">
    <property type="entry name" value="GH-type_carb-bd"/>
</dbReference>
<dbReference type="InterPro" id="IPR027839">
    <property type="entry name" value="DUF4432"/>
</dbReference>
<name>A0A936YUZ4_9HYPH</name>
<organism evidence="1 2">
    <name type="scientific">Rhizobium setariae</name>
    <dbReference type="NCBI Taxonomy" id="2801340"/>
    <lineage>
        <taxon>Bacteria</taxon>
        <taxon>Pseudomonadati</taxon>
        <taxon>Pseudomonadota</taxon>
        <taxon>Alphaproteobacteria</taxon>
        <taxon>Hyphomicrobiales</taxon>
        <taxon>Rhizobiaceae</taxon>
        <taxon>Rhizobium/Agrobacterium group</taxon>
        <taxon>Rhizobium</taxon>
    </lineage>
</organism>
<dbReference type="EMBL" id="JAEQNC010000022">
    <property type="protein sequence ID" value="MBL0375304.1"/>
    <property type="molecule type" value="Genomic_DNA"/>
</dbReference>